<proteinExistence type="inferred from homology"/>
<dbReference type="PANTHER" id="PTHR43134">
    <property type="entry name" value="SIGNAL RECOGNITION PARTICLE RECEPTOR SUBUNIT ALPHA"/>
    <property type="match status" value="1"/>
</dbReference>
<evidence type="ECO:0000256" key="1">
    <source>
        <dbReference type="ARBA" id="ARBA00004413"/>
    </source>
</evidence>
<keyword evidence="6" id="KW-0675">Receptor</keyword>
<protein>
    <recommendedName>
        <fullName evidence="7">SRP54-type proteins GTP-binding domain-containing protein</fullName>
    </recommendedName>
</protein>
<evidence type="ECO:0000256" key="3">
    <source>
        <dbReference type="ARBA" id="ARBA00022741"/>
    </source>
</evidence>
<dbReference type="InterPro" id="IPR000897">
    <property type="entry name" value="SRP54_GTPase_dom"/>
</dbReference>
<dbReference type="Pfam" id="PF00448">
    <property type="entry name" value="SRP54"/>
    <property type="match status" value="1"/>
</dbReference>
<dbReference type="EMBL" id="PDPS01000079">
    <property type="protein sequence ID" value="PID55527.1"/>
    <property type="molecule type" value="Genomic_DNA"/>
</dbReference>
<keyword evidence="5" id="KW-0472">Membrane</keyword>
<dbReference type="GO" id="GO:0006614">
    <property type="term" value="P:SRP-dependent cotranslational protein targeting to membrane"/>
    <property type="evidence" value="ECO:0007669"/>
    <property type="project" value="InterPro"/>
</dbReference>
<evidence type="ECO:0000313" key="8">
    <source>
        <dbReference type="EMBL" id="PID55527.1"/>
    </source>
</evidence>
<evidence type="ECO:0000256" key="5">
    <source>
        <dbReference type="ARBA" id="ARBA00023136"/>
    </source>
</evidence>
<gene>
    <name evidence="8" type="ORF">CSB45_15575</name>
</gene>
<evidence type="ECO:0000256" key="4">
    <source>
        <dbReference type="ARBA" id="ARBA00023134"/>
    </source>
</evidence>
<organism evidence="8 9">
    <name type="scientific">candidate division KSB3 bacterium</name>
    <dbReference type="NCBI Taxonomy" id="2044937"/>
    <lineage>
        <taxon>Bacteria</taxon>
        <taxon>candidate division KSB3</taxon>
    </lineage>
</organism>
<dbReference type="SUPFAM" id="SSF52540">
    <property type="entry name" value="P-loop containing nucleoside triphosphate hydrolases"/>
    <property type="match status" value="1"/>
</dbReference>
<reference evidence="8 9" key="1">
    <citation type="submission" date="2017-10" db="EMBL/GenBank/DDBJ databases">
        <title>Novel microbial diversity and functional potential in the marine mammal oral microbiome.</title>
        <authorList>
            <person name="Dudek N.K."/>
            <person name="Sun C.L."/>
            <person name="Burstein D."/>
            <person name="Kantor R.S."/>
            <person name="Aliaga Goltsman D.S."/>
            <person name="Bik E.M."/>
            <person name="Thomas B.C."/>
            <person name="Banfield J.F."/>
            <person name="Relman D.A."/>
        </authorList>
    </citation>
    <scope>NUCLEOTIDE SEQUENCE [LARGE SCALE GENOMIC DNA]</scope>
    <source>
        <strain evidence="8">DOLZORAL124_49_17</strain>
    </source>
</reference>
<keyword evidence="3" id="KW-0547">Nucleotide-binding</keyword>
<evidence type="ECO:0000256" key="2">
    <source>
        <dbReference type="ARBA" id="ARBA00008531"/>
    </source>
</evidence>
<dbReference type="Gene3D" id="1.20.120.140">
    <property type="entry name" value="Signal recognition particle SRP54, nucleotide-binding domain"/>
    <property type="match status" value="1"/>
</dbReference>
<keyword evidence="4" id="KW-0342">GTP-binding</keyword>
<evidence type="ECO:0000256" key="6">
    <source>
        <dbReference type="ARBA" id="ARBA00023170"/>
    </source>
</evidence>
<dbReference type="GO" id="GO:0005047">
    <property type="term" value="F:signal recognition particle binding"/>
    <property type="evidence" value="ECO:0007669"/>
    <property type="project" value="TreeGrafter"/>
</dbReference>
<dbReference type="SMART" id="SM00962">
    <property type="entry name" value="SRP54"/>
    <property type="match status" value="1"/>
</dbReference>
<dbReference type="InterPro" id="IPR027417">
    <property type="entry name" value="P-loop_NTPase"/>
</dbReference>
<dbReference type="Gene3D" id="3.40.50.300">
    <property type="entry name" value="P-loop containing nucleotide triphosphate hydrolases"/>
    <property type="match status" value="1"/>
</dbReference>
<accession>A0A2G6E0M2</accession>
<dbReference type="Proteomes" id="UP000229740">
    <property type="component" value="Unassembled WGS sequence"/>
</dbReference>
<dbReference type="PANTHER" id="PTHR43134:SF1">
    <property type="entry name" value="SIGNAL RECOGNITION PARTICLE RECEPTOR SUBUNIT ALPHA"/>
    <property type="match status" value="1"/>
</dbReference>
<comment type="subcellular location">
    <subcellularLocation>
        <location evidence="1">Cell membrane</location>
        <topology evidence="1">Peripheral membrane protein</topology>
        <orientation evidence="1">Cytoplasmic side</orientation>
    </subcellularLocation>
</comment>
<name>A0A2G6E0M2_9BACT</name>
<dbReference type="GO" id="GO:0005525">
    <property type="term" value="F:GTP binding"/>
    <property type="evidence" value="ECO:0007669"/>
    <property type="project" value="UniProtKB-KW"/>
</dbReference>
<comment type="caution">
    <text evidence="8">The sequence shown here is derived from an EMBL/GenBank/DDBJ whole genome shotgun (WGS) entry which is preliminary data.</text>
</comment>
<sequence length="148" mass="15975">MAHQHGGDPAAVLYDAIESAKKRNIPLVLADTAGRMHTRENLLKELSKIDKVVKSRGVGYKKVLVIDATTGQNSLQQAQLFHETVGLDGIILSKYDSMAKGGAIVRICSELKIPVLFVGVGEGYDDIRPFDPQEFADNLVGSGIVGEE</sequence>
<dbReference type="GO" id="GO:0003924">
    <property type="term" value="F:GTPase activity"/>
    <property type="evidence" value="ECO:0007669"/>
    <property type="project" value="TreeGrafter"/>
</dbReference>
<evidence type="ECO:0000313" key="9">
    <source>
        <dbReference type="Proteomes" id="UP000229740"/>
    </source>
</evidence>
<dbReference type="InterPro" id="IPR042101">
    <property type="entry name" value="SRP54_N_sf"/>
</dbReference>
<dbReference type="PROSITE" id="PS00300">
    <property type="entry name" value="SRP54"/>
    <property type="match status" value="1"/>
</dbReference>
<dbReference type="AlphaFoldDB" id="A0A2G6E0M2"/>
<dbReference type="GO" id="GO:0005886">
    <property type="term" value="C:plasma membrane"/>
    <property type="evidence" value="ECO:0007669"/>
    <property type="project" value="UniProtKB-SubCell"/>
</dbReference>
<evidence type="ECO:0000259" key="7">
    <source>
        <dbReference type="PROSITE" id="PS00300"/>
    </source>
</evidence>
<feature type="domain" description="SRP54-type proteins GTP-binding" evidence="7">
    <location>
        <begin position="114"/>
        <end position="127"/>
    </location>
</feature>
<comment type="similarity">
    <text evidence="2">Belongs to the GTP-binding SRP family.</text>
</comment>